<evidence type="ECO:0000313" key="7">
    <source>
        <dbReference type="WBParaSite" id="snap_masked-unitig_23475-processed-gene-0.1-mRNA-1"/>
    </source>
</evidence>
<keyword evidence="4" id="KW-0067">ATP-binding</keyword>
<dbReference type="GO" id="GO:0005524">
    <property type="term" value="F:ATP binding"/>
    <property type="evidence" value="ECO:0007669"/>
    <property type="project" value="UniProtKB-KW"/>
</dbReference>
<dbReference type="PANTHER" id="PTHR48056">
    <property type="entry name" value="LRR RECEPTOR-LIKE SERINE/THREONINE-PROTEIN KINASE-RELATED"/>
    <property type="match status" value="1"/>
</dbReference>
<reference evidence="7" key="1">
    <citation type="submission" date="2016-11" db="UniProtKB">
        <authorList>
            <consortium name="WormBaseParasite"/>
        </authorList>
    </citation>
    <scope>IDENTIFICATION</scope>
</reference>
<evidence type="ECO:0000256" key="1">
    <source>
        <dbReference type="ARBA" id="ARBA00022614"/>
    </source>
</evidence>
<evidence type="ECO:0000256" key="2">
    <source>
        <dbReference type="ARBA" id="ARBA00022737"/>
    </source>
</evidence>
<feature type="region of interest" description="Disordered" evidence="5">
    <location>
        <begin position="486"/>
        <end position="516"/>
    </location>
</feature>
<feature type="compositionally biased region" description="Pro residues" evidence="5">
    <location>
        <begin position="494"/>
        <end position="507"/>
    </location>
</feature>
<dbReference type="AlphaFoldDB" id="A0A1I8JPI8"/>
<evidence type="ECO:0000313" key="6">
    <source>
        <dbReference type="Proteomes" id="UP000095280"/>
    </source>
</evidence>
<accession>A0A1I8JPI8</accession>
<proteinExistence type="predicted"/>
<dbReference type="SUPFAM" id="SSF56112">
    <property type="entry name" value="Protein kinase-like (PK-like)"/>
    <property type="match status" value="1"/>
</dbReference>
<keyword evidence="3" id="KW-0547">Nucleotide-binding</keyword>
<dbReference type="InterPro" id="IPR050647">
    <property type="entry name" value="Plant_LRR-RLKs"/>
</dbReference>
<dbReference type="SMART" id="SM00369">
    <property type="entry name" value="LRR_TYP"/>
    <property type="match status" value="2"/>
</dbReference>
<dbReference type="InterPro" id="IPR011009">
    <property type="entry name" value="Kinase-like_dom_sf"/>
</dbReference>
<evidence type="ECO:0000256" key="3">
    <source>
        <dbReference type="ARBA" id="ARBA00022741"/>
    </source>
</evidence>
<dbReference type="PANTHER" id="PTHR48056:SF81">
    <property type="entry name" value="RECEPTOR PROTEIN-TYROSINE KINASE CEPR1"/>
    <property type="match status" value="1"/>
</dbReference>
<protein>
    <submittedName>
        <fullName evidence="7">Protein kinase domain-containing protein</fullName>
    </submittedName>
</protein>
<organism evidence="6 7">
    <name type="scientific">Macrostomum lignano</name>
    <dbReference type="NCBI Taxonomy" id="282301"/>
    <lineage>
        <taxon>Eukaryota</taxon>
        <taxon>Metazoa</taxon>
        <taxon>Spiralia</taxon>
        <taxon>Lophotrochozoa</taxon>
        <taxon>Platyhelminthes</taxon>
        <taxon>Rhabditophora</taxon>
        <taxon>Macrostomorpha</taxon>
        <taxon>Macrostomida</taxon>
        <taxon>Macrostomidae</taxon>
        <taxon>Macrostomum</taxon>
    </lineage>
</organism>
<name>A0A1I8JPI8_9PLAT</name>
<dbReference type="SUPFAM" id="SSF52058">
    <property type="entry name" value="L domain-like"/>
    <property type="match status" value="1"/>
</dbReference>
<keyword evidence="6" id="KW-1185">Reference proteome</keyword>
<evidence type="ECO:0000256" key="5">
    <source>
        <dbReference type="SAM" id="MobiDB-lite"/>
    </source>
</evidence>
<keyword evidence="2" id="KW-0677">Repeat</keyword>
<evidence type="ECO:0000256" key="4">
    <source>
        <dbReference type="ARBA" id="ARBA00022840"/>
    </source>
</evidence>
<keyword evidence="1" id="KW-0433">Leucine-rich repeat</keyword>
<dbReference type="Gene3D" id="3.80.10.10">
    <property type="entry name" value="Ribonuclease Inhibitor"/>
    <property type="match status" value="1"/>
</dbReference>
<dbReference type="InterPro" id="IPR003591">
    <property type="entry name" value="Leu-rich_rpt_typical-subtyp"/>
</dbReference>
<dbReference type="Gene3D" id="3.30.200.20">
    <property type="entry name" value="Phosphorylase Kinase, domain 1"/>
    <property type="match status" value="1"/>
</dbReference>
<dbReference type="Proteomes" id="UP000095280">
    <property type="component" value="Unplaced"/>
</dbReference>
<dbReference type="InterPro" id="IPR032675">
    <property type="entry name" value="LRR_dom_sf"/>
</dbReference>
<sequence>TLSRLSLARNQLTTLPPTHLWRCDLLFELDLANNQLEERFHDANGSRFLPLPLFRRNLVYDYELKIPKLTGLHRLILGGNRLHRVPPSVCQLAMLETLDISGQQPHPADPGGAGPVRQLMRLVCDPGQLQEPLRQFVQKSFVSTIPLLNHLRLQLYRTSPYYHLKLVVAGNGRPGTRQAGARGERSHWSLDRVVQQNYIRNAEAPLRRNLRDTLLQPPARIFHLQMTRRDLVDAHRRVAPRRGSRDLRAAKLAPSIVIAIGQNLPPGEEFSVDELFLTLAEKPDDQAIARLRWTVLKWSLEVPCPDDVKRGRVIGRQLPMFFINAMELVVQRFEAIQGCHSAQRYVPLITEDEMLELLKEAAKNCEVPSQAFEKAIDFMPRAGPAAAHPRRLQSLPVLPRRGVVPFVLQSVVLFKSTPAVPQRPGRAPDRAAGPEYPCRALLRVYRFPYFPPGLWPRLAARLHATVADLKERARFFYAGNRRRDQPRLLADSPARPPGCCTPPPSGRPTPSRFSAGAAARSAAGSASCSASDQHLLLARGFMVKHDDGRFGIQLGDSGVELELVDLLLDTWFPGLASFEEDGYADVAEDDGERATPMKGCGYRTGAPRCTGWAYRLCAERALTGPAGWLPCAAACGRPRSRAASCRSCCFADVDRSAIVEAGRLRLRREPDCLLGEGAFGSVYRAWVQFPVAEAPPARGVWKAPAPPTRRPRRNRRADSLVQLERARRLDQAIDGLKRMRHEANVLQALRSPFLVAFRGICLEPLCFLTELAPLGLSG</sequence>
<dbReference type="WBParaSite" id="snap_masked-unitig_23475-processed-gene-0.1-mRNA-1">
    <property type="protein sequence ID" value="snap_masked-unitig_23475-processed-gene-0.1-mRNA-1"/>
    <property type="gene ID" value="snap_masked-unitig_23475-processed-gene-0.1"/>
</dbReference>